<dbReference type="InterPro" id="IPR016024">
    <property type="entry name" value="ARM-type_fold"/>
</dbReference>
<protein>
    <recommendedName>
        <fullName evidence="3">Importin N-terminal domain-containing protein</fullName>
    </recommendedName>
</protein>
<reference evidence="1 2" key="1">
    <citation type="submission" date="2016-11" db="EMBL/GenBank/DDBJ databases">
        <title>The macronuclear genome of Stentor coeruleus: a giant cell with tiny introns.</title>
        <authorList>
            <person name="Slabodnick M."/>
            <person name="Ruby J.G."/>
            <person name="Reiff S.B."/>
            <person name="Swart E.C."/>
            <person name="Gosai S."/>
            <person name="Prabakaran S."/>
            <person name="Witkowska E."/>
            <person name="Larue G.E."/>
            <person name="Fisher S."/>
            <person name="Freeman R.M."/>
            <person name="Gunawardena J."/>
            <person name="Chu W."/>
            <person name="Stover N.A."/>
            <person name="Gregory B.D."/>
            <person name="Nowacki M."/>
            <person name="Derisi J."/>
            <person name="Roy S.W."/>
            <person name="Marshall W.F."/>
            <person name="Sood P."/>
        </authorList>
    </citation>
    <scope>NUCLEOTIDE SEQUENCE [LARGE SCALE GENOMIC DNA]</scope>
    <source>
        <strain evidence="1">WM001</strain>
    </source>
</reference>
<dbReference type="OrthoDB" id="311990at2759"/>
<sequence length="1026" mass="118385">MDQDMIEQVASLLSTTFTSHSAQERKKAEEMLECISRNHSSYFSTLLCIISSEMPKQVKASAGSYLKKFVKECMENEYLLSEDIQNWGETLFKQLLQKNLDPSLRANISYAILPLLNIEASDSTSDLMVKLFPLINQGLKGNYDEVMGMLRLIKIIYSGYSFNSMLYKYFLKLIPDIAQIIYTSIGQNTIEKWELIEECSSCIFIIAEHFHITSRSTLIEMQAIPELCIIFKDLIELDLPDLNLSEKSLIHIGIDPIHCHYNASKEYVFKTINLLLVSLKDCKKNEENHWDLSPLVNMLSNYLTPVVSSLYQVINQKDYEEILQLEFVSSLCNEFLIFISELVSDSRYFNFFTTNYREIFICICLPMIKTNANELDNFENNPDEFVAFSNDLCEKQQLDNYKGSCIGLLLKITENIDGALTFLWQFLYEWFIVSCNPQGVSESHPYFNLFSRLGFFSPEDKIDCILFTFSILSIYSNKRKDMVNCLEAIFTSYKPNFQETCTLVKCRICLAIKFYSPFLYFNTEKEFFDLVQFVITCCNSNQNPSPALNSQASETLSVLFNEDDVLLRIFSFLPRIFDFLIGIIEFQTNKHFFEVLFEMVDTNISVVLPYLENLVMNLVKKIAAVQRASFENIKKDTIIIELSWNTIISLISSKKVQDNLALEIESCVAPLFEYMRNPKEISFDDKILTFETLIMKKTLGVTDIAWNLLTILPNTQEKYKGSLFQLFPILNTYIHTGQATLAENPILLSVILSMCEKCISSTFSTHIESTYSDAYLLYQQLLLTFNAILDDKIPTLMLISYQKTVFENSRFYNAKLFGMVFASAVYNPNLTIQYMGGLYTNGIEGFAERLLQYLIPVNHSRMESNMQNRTENKSGFIFTLSYDIKLAVLGLCALFKQVQNPLLIKCIIYLLGGKNGRTEEKSDLTVKIKLKKNRFSQPDNDELDLTIRVSNMFHRLEDFDEIKHFIDMLNMLMEHSELFSSIVRSFNEEEVKLLMEIARSQRVNVGVGVVNNTEVRKIVKAKIRKN</sequence>
<evidence type="ECO:0000313" key="1">
    <source>
        <dbReference type="EMBL" id="OMJ84772.1"/>
    </source>
</evidence>
<dbReference type="EMBL" id="MPUH01000258">
    <property type="protein sequence ID" value="OMJ84772.1"/>
    <property type="molecule type" value="Genomic_DNA"/>
</dbReference>
<dbReference type="Proteomes" id="UP000187209">
    <property type="component" value="Unassembled WGS sequence"/>
</dbReference>
<dbReference type="AlphaFoldDB" id="A0A1R2C6X9"/>
<dbReference type="Gene3D" id="1.25.10.10">
    <property type="entry name" value="Leucine-rich Repeat Variant"/>
    <property type="match status" value="1"/>
</dbReference>
<dbReference type="InterPro" id="IPR011989">
    <property type="entry name" value="ARM-like"/>
</dbReference>
<keyword evidence="2" id="KW-1185">Reference proteome</keyword>
<comment type="caution">
    <text evidence="1">The sequence shown here is derived from an EMBL/GenBank/DDBJ whole genome shotgun (WGS) entry which is preliminary data.</text>
</comment>
<name>A0A1R2C6X9_9CILI</name>
<accession>A0A1R2C6X9</accession>
<proteinExistence type="predicted"/>
<evidence type="ECO:0000313" key="2">
    <source>
        <dbReference type="Proteomes" id="UP000187209"/>
    </source>
</evidence>
<gene>
    <name evidence="1" type="ORF">SteCoe_14025</name>
</gene>
<evidence type="ECO:0008006" key="3">
    <source>
        <dbReference type="Google" id="ProtNLM"/>
    </source>
</evidence>
<dbReference type="SUPFAM" id="SSF48371">
    <property type="entry name" value="ARM repeat"/>
    <property type="match status" value="1"/>
</dbReference>
<organism evidence="1 2">
    <name type="scientific">Stentor coeruleus</name>
    <dbReference type="NCBI Taxonomy" id="5963"/>
    <lineage>
        <taxon>Eukaryota</taxon>
        <taxon>Sar</taxon>
        <taxon>Alveolata</taxon>
        <taxon>Ciliophora</taxon>
        <taxon>Postciliodesmatophora</taxon>
        <taxon>Heterotrichea</taxon>
        <taxon>Heterotrichida</taxon>
        <taxon>Stentoridae</taxon>
        <taxon>Stentor</taxon>
    </lineage>
</organism>